<dbReference type="EMBL" id="JAPFFF010000047">
    <property type="protein sequence ID" value="KAK8840298.1"/>
    <property type="molecule type" value="Genomic_DNA"/>
</dbReference>
<sequence length="111" mass="12627">MIKKENFTLTQITSLLNLQHPISDILLYTEGEIARVKGGYSDCKSDGAADVPIESDLVGPRFNPSDNEPDLFYLIVTQKVDMSDEFFEILKKVKKKLFLGKKNFLLLLVKF</sequence>
<evidence type="ECO:0000313" key="2">
    <source>
        <dbReference type="Proteomes" id="UP001470230"/>
    </source>
</evidence>
<protein>
    <submittedName>
        <fullName evidence="1">Uncharacterized protein</fullName>
    </submittedName>
</protein>
<comment type="caution">
    <text evidence="1">The sequence shown here is derived from an EMBL/GenBank/DDBJ whole genome shotgun (WGS) entry which is preliminary data.</text>
</comment>
<accession>A0ABR2H261</accession>
<proteinExistence type="predicted"/>
<keyword evidence="2" id="KW-1185">Reference proteome</keyword>
<organism evidence="1 2">
    <name type="scientific">Tritrichomonas musculus</name>
    <dbReference type="NCBI Taxonomy" id="1915356"/>
    <lineage>
        <taxon>Eukaryota</taxon>
        <taxon>Metamonada</taxon>
        <taxon>Parabasalia</taxon>
        <taxon>Tritrichomonadida</taxon>
        <taxon>Tritrichomonadidae</taxon>
        <taxon>Tritrichomonas</taxon>
    </lineage>
</organism>
<evidence type="ECO:0000313" key="1">
    <source>
        <dbReference type="EMBL" id="KAK8840298.1"/>
    </source>
</evidence>
<name>A0ABR2H261_9EUKA</name>
<dbReference type="Proteomes" id="UP001470230">
    <property type="component" value="Unassembled WGS sequence"/>
</dbReference>
<reference evidence="1 2" key="1">
    <citation type="submission" date="2024-04" db="EMBL/GenBank/DDBJ databases">
        <title>Tritrichomonas musculus Genome.</title>
        <authorList>
            <person name="Alves-Ferreira E."/>
            <person name="Grigg M."/>
            <person name="Lorenzi H."/>
            <person name="Galac M."/>
        </authorList>
    </citation>
    <scope>NUCLEOTIDE SEQUENCE [LARGE SCALE GENOMIC DNA]</scope>
    <source>
        <strain evidence="1 2">EAF2021</strain>
    </source>
</reference>
<gene>
    <name evidence="1" type="ORF">M9Y10_030853</name>
</gene>